<reference evidence="2" key="1">
    <citation type="journal article" date="2020" name="Nature">
        <title>Giant virus diversity and host interactions through global metagenomics.</title>
        <authorList>
            <person name="Schulz F."/>
            <person name="Roux S."/>
            <person name="Paez-Espino D."/>
            <person name="Jungbluth S."/>
            <person name="Walsh D.A."/>
            <person name="Denef V.J."/>
            <person name="McMahon K.D."/>
            <person name="Konstantinidis K.T."/>
            <person name="Eloe-Fadrosh E.A."/>
            <person name="Kyrpides N.C."/>
            <person name="Woyke T."/>
        </authorList>
    </citation>
    <scope>NUCLEOTIDE SEQUENCE</scope>
    <source>
        <strain evidence="2">GVMAG-M-3300023184-177</strain>
    </source>
</reference>
<protein>
    <recommendedName>
        <fullName evidence="3">EamA domain-containing protein</fullName>
    </recommendedName>
</protein>
<keyword evidence="1" id="KW-1133">Transmembrane helix</keyword>
<sequence length="116" mass="12784">MSLSRIFGLTLVEIIGDTGAKHFANQGGLFNLGMGVGGYIGIFIMLVYSLQGSTLLVVNNAWDGLSSLFESLFAFFVLGERLQHTYQYLGIVFIIGGLLLLKMPVFSKNEFKWPTL</sequence>
<dbReference type="EMBL" id="MN740017">
    <property type="protein sequence ID" value="QHT84410.1"/>
    <property type="molecule type" value="Genomic_DNA"/>
</dbReference>
<evidence type="ECO:0008006" key="3">
    <source>
        <dbReference type="Google" id="ProtNLM"/>
    </source>
</evidence>
<feature type="transmembrane region" description="Helical" evidence="1">
    <location>
        <begin position="29"/>
        <end position="49"/>
    </location>
</feature>
<accession>A0A6C0HVH1</accession>
<dbReference type="Gene3D" id="1.10.3730.20">
    <property type="match status" value="1"/>
</dbReference>
<evidence type="ECO:0000256" key="1">
    <source>
        <dbReference type="SAM" id="Phobius"/>
    </source>
</evidence>
<organism evidence="2">
    <name type="scientific">viral metagenome</name>
    <dbReference type="NCBI Taxonomy" id="1070528"/>
    <lineage>
        <taxon>unclassified sequences</taxon>
        <taxon>metagenomes</taxon>
        <taxon>organismal metagenomes</taxon>
    </lineage>
</organism>
<proteinExistence type="predicted"/>
<keyword evidence="1" id="KW-0472">Membrane</keyword>
<name>A0A6C0HVH1_9ZZZZ</name>
<dbReference type="AlphaFoldDB" id="A0A6C0HVH1"/>
<evidence type="ECO:0000313" key="2">
    <source>
        <dbReference type="EMBL" id="QHT84410.1"/>
    </source>
</evidence>
<dbReference type="InterPro" id="IPR037185">
    <property type="entry name" value="EmrE-like"/>
</dbReference>
<keyword evidence="1" id="KW-0812">Transmembrane</keyword>
<feature type="transmembrane region" description="Helical" evidence="1">
    <location>
        <begin position="86"/>
        <end position="106"/>
    </location>
</feature>
<dbReference type="SUPFAM" id="SSF103481">
    <property type="entry name" value="Multidrug resistance efflux transporter EmrE"/>
    <property type="match status" value="1"/>
</dbReference>